<protein>
    <recommendedName>
        <fullName evidence="10">Potassium transporter</fullName>
    </recommendedName>
</protein>
<keyword evidence="8 10" id="KW-0406">Ion transport</keyword>
<evidence type="ECO:0000256" key="10">
    <source>
        <dbReference type="RuleBase" id="RU321113"/>
    </source>
</evidence>
<comment type="subcellular location">
    <subcellularLocation>
        <location evidence="1 10">Membrane</location>
        <topology evidence="1 10">Multi-pass membrane protein</topology>
    </subcellularLocation>
</comment>
<feature type="transmembrane region" description="Helical" evidence="10">
    <location>
        <begin position="415"/>
        <end position="435"/>
    </location>
</feature>
<feature type="region of interest" description="Disordered" evidence="11">
    <location>
        <begin position="1"/>
        <end position="21"/>
    </location>
</feature>
<keyword evidence="9 10" id="KW-0472">Membrane</keyword>
<dbReference type="PANTHER" id="PTHR30540">
    <property type="entry name" value="OSMOTIC STRESS POTASSIUM TRANSPORTER"/>
    <property type="match status" value="1"/>
</dbReference>
<dbReference type="STRING" id="65489.A0A0D3GJS3"/>
<feature type="compositionally biased region" description="Polar residues" evidence="11">
    <location>
        <begin position="763"/>
        <end position="785"/>
    </location>
</feature>
<evidence type="ECO:0000256" key="4">
    <source>
        <dbReference type="ARBA" id="ARBA00022538"/>
    </source>
</evidence>
<dbReference type="NCBIfam" id="TIGR00794">
    <property type="entry name" value="kup"/>
    <property type="match status" value="1"/>
</dbReference>
<dbReference type="InterPro" id="IPR053952">
    <property type="entry name" value="K_trans_C"/>
</dbReference>
<comment type="caution">
    <text evidence="10">Lacks conserved residue(s) required for the propagation of feature annotation.</text>
</comment>
<reference evidence="14" key="1">
    <citation type="journal article" date="2009" name="Rice">
        <title>De Novo Next Generation Sequencing of Plant Genomes.</title>
        <authorList>
            <person name="Rounsley S."/>
            <person name="Marri P.R."/>
            <person name="Yu Y."/>
            <person name="He R."/>
            <person name="Sisneros N."/>
            <person name="Goicoechea J.L."/>
            <person name="Lee S.J."/>
            <person name="Angelova A."/>
            <person name="Kudrna D."/>
            <person name="Luo M."/>
            <person name="Affourtit J."/>
            <person name="Desany B."/>
            <person name="Knight J."/>
            <person name="Niazi F."/>
            <person name="Egholm M."/>
            <person name="Wing R.A."/>
        </authorList>
    </citation>
    <scope>NUCLEOTIDE SEQUENCE [LARGE SCALE GENOMIC DNA]</scope>
    <source>
        <strain evidence="14">cv. IRGC 105608</strain>
    </source>
</reference>
<feature type="transmembrane region" description="Helical" evidence="10">
    <location>
        <begin position="384"/>
        <end position="403"/>
    </location>
</feature>
<feature type="region of interest" description="Disordered" evidence="11">
    <location>
        <begin position="86"/>
        <end position="130"/>
    </location>
</feature>
<dbReference type="PaxDb" id="65489-OBART06G24330.2"/>
<keyword evidence="5 10" id="KW-0812">Transmembrane</keyword>
<evidence type="ECO:0000256" key="3">
    <source>
        <dbReference type="ARBA" id="ARBA00022448"/>
    </source>
</evidence>
<comment type="similarity">
    <text evidence="2 10">Belongs to the HAK/KUP transporter (TC 2.A.72.3) family.</text>
</comment>
<feature type="domain" description="K+ potassium transporter C-terminal" evidence="13">
    <location>
        <begin position="644"/>
        <end position="885"/>
    </location>
</feature>
<dbReference type="GO" id="GO:0015079">
    <property type="term" value="F:potassium ion transmembrane transporter activity"/>
    <property type="evidence" value="ECO:0007669"/>
    <property type="project" value="UniProtKB-UniRule"/>
</dbReference>
<evidence type="ECO:0000256" key="9">
    <source>
        <dbReference type="ARBA" id="ARBA00023136"/>
    </source>
</evidence>
<dbReference type="EnsemblPlants" id="OBART06G24330.2">
    <property type="protein sequence ID" value="OBART06G24330.2"/>
    <property type="gene ID" value="OBART06G24330"/>
</dbReference>
<evidence type="ECO:0000313" key="15">
    <source>
        <dbReference type="Proteomes" id="UP000026960"/>
    </source>
</evidence>
<evidence type="ECO:0000256" key="5">
    <source>
        <dbReference type="ARBA" id="ARBA00022692"/>
    </source>
</evidence>
<evidence type="ECO:0000256" key="6">
    <source>
        <dbReference type="ARBA" id="ARBA00022958"/>
    </source>
</evidence>
<evidence type="ECO:0000259" key="13">
    <source>
        <dbReference type="Pfam" id="PF22776"/>
    </source>
</evidence>
<evidence type="ECO:0000256" key="11">
    <source>
        <dbReference type="SAM" id="MobiDB-lite"/>
    </source>
</evidence>
<proteinExistence type="inferred from homology"/>
<dbReference type="Proteomes" id="UP000026960">
    <property type="component" value="Chromosome 6"/>
</dbReference>
<feature type="transmembrane region" description="Helical" evidence="10">
    <location>
        <begin position="264"/>
        <end position="282"/>
    </location>
</feature>
<dbReference type="Pfam" id="PF22776">
    <property type="entry name" value="K_trans_C"/>
    <property type="match status" value="1"/>
</dbReference>
<feature type="transmembrane region" description="Helical" evidence="10">
    <location>
        <begin position="139"/>
        <end position="161"/>
    </location>
</feature>
<feature type="transmembrane region" description="Helical" evidence="10">
    <location>
        <begin position="594"/>
        <end position="613"/>
    </location>
</feature>
<keyword evidence="6 10" id="KW-0630">Potassium</keyword>
<feature type="domain" description="K+ potassium transporter integral membrane" evidence="12">
    <location>
        <begin position="141"/>
        <end position="632"/>
    </location>
</feature>
<feature type="transmembrane region" description="Helical" evidence="10">
    <location>
        <begin position="336"/>
        <end position="358"/>
    </location>
</feature>
<feature type="transmembrane region" description="Helical" evidence="10">
    <location>
        <begin position="455"/>
        <end position="479"/>
    </location>
</feature>
<keyword evidence="4 10" id="KW-0633">Potassium transport</keyword>
<organism evidence="14">
    <name type="scientific">Oryza barthii</name>
    <dbReference type="NCBI Taxonomy" id="65489"/>
    <lineage>
        <taxon>Eukaryota</taxon>
        <taxon>Viridiplantae</taxon>
        <taxon>Streptophyta</taxon>
        <taxon>Embryophyta</taxon>
        <taxon>Tracheophyta</taxon>
        <taxon>Spermatophyta</taxon>
        <taxon>Magnoliopsida</taxon>
        <taxon>Liliopsida</taxon>
        <taxon>Poales</taxon>
        <taxon>Poaceae</taxon>
        <taxon>BOP clade</taxon>
        <taxon>Oryzoideae</taxon>
        <taxon>Oryzeae</taxon>
        <taxon>Oryzinae</taxon>
        <taxon>Oryza</taxon>
    </lineage>
</organism>
<comment type="function">
    <text evidence="10">Potassium transporter.</text>
</comment>
<dbReference type="InterPro" id="IPR003855">
    <property type="entry name" value="K+_transporter"/>
</dbReference>
<sequence>MYASCGSQRERNKAPNQPWNGSKTLLTIWRPLCLSLSLPPSFCEKPPPTFSRLLNCFSPSSPTQLWWLQQERERGSEGSKNSVAFQLPWERGQESRSKNSSGGGGGGGRRRGGEMDVEGGGGGAPPRGRNSWGWQKGTLLLAYQSFGVVYGDLCISPVYVYKNTFSGKLRLHEEDEEILGVLSLVFWSLTLIPLLKYIILVLGADDNGEGGTFALYSLLCRNSKMGLLNNMRANHGSLSAYNKEEPCKESRNSMLIKAFFEKHYSLRVVLLLFVLMGTSMVIGDGVLTPTMSVLAAVSGLRIKFPELHENYTVLLACVILIGLFALQHYGTRRVGFLFAPILISWLTCIGGIGIYNIIKWNPSVIRALSPYYIYNFFRKAGKDGWSSLGGIVLCLTGAEAMFADLGHFSKLSLRLGFTIVVYPCLVLAYMGEAAYLSKHREDLQSSFYKALPDRVFWPVLFIATLATAVGSQAIISATFSIISQCRALGCFPRIKVVHTSSHVHGQIYIPEVNWVLMSLCLAVTIGFRDTEMIGNAYGLAVILVMCATTCLMFLVITTVWNRWVVWAAAFTVVFGSVELLYLSACLAKVPHGGWLPLLLSLTTLLVMSTWHYGTAMKQQHEVQNKVCLDHFLGLSSGIGLVRVPGVGFVYSSTTNGVPPMFAHFVTNFPAFHRVLIFVSLQTLAVPKVSPEERFLVGRIGSPANRLFRCIVRYGYKEGRWDHFNFENQLLMKVVEFLRHQDGGGGDRMSAAASGEDEAMSVIPATSSSGGSNQHAFDAGTTTSSCEIDATAGGGGRRKVRFDDDGGGGGEEEEEAAEVKELMEEKEAGVSYMIGHTCVFAHESSSAVKKFAVNVVYGFLRRNSRRPAVVLGIPHTSLIEVGMAYRV</sequence>
<evidence type="ECO:0000256" key="7">
    <source>
        <dbReference type="ARBA" id="ARBA00022989"/>
    </source>
</evidence>
<dbReference type="eggNOG" id="ENOG502QPSA">
    <property type="taxonomic scope" value="Eukaryota"/>
</dbReference>
<feature type="transmembrane region" description="Helical" evidence="10">
    <location>
        <begin position="181"/>
        <end position="202"/>
    </location>
</feature>
<evidence type="ECO:0000256" key="8">
    <source>
        <dbReference type="ARBA" id="ARBA00023065"/>
    </source>
</evidence>
<evidence type="ECO:0000313" key="14">
    <source>
        <dbReference type="EnsemblPlants" id="OBART06G24330.2"/>
    </source>
</evidence>
<keyword evidence="7 10" id="KW-1133">Transmembrane helix</keyword>
<evidence type="ECO:0000256" key="2">
    <source>
        <dbReference type="ARBA" id="ARBA00008440"/>
    </source>
</evidence>
<accession>A0A0D3GJS3</accession>
<keyword evidence="3" id="KW-0813">Transport</keyword>
<feature type="transmembrane region" description="Helical" evidence="10">
    <location>
        <begin position="536"/>
        <end position="557"/>
    </location>
</feature>
<reference evidence="14" key="2">
    <citation type="submission" date="2015-03" db="UniProtKB">
        <authorList>
            <consortium name="EnsemblPlants"/>
        </authorList>
    </citation>
    <scope>IDENTIFICATION</scope>
</reference>
<feature type="transmembrane region" description="Helical" evidence="10">
    <location>
        <begin position="311"/>
        <end position="329"/>
    </location>
</feature>
<evidence type="ECO:0000256" key="1">
    <source>
        <dbReference type="ARBA" id="ARBA00004141"/>
    </source>
</evidence>
<name>A0A0D3GJS3_9ORYZ</name>
<dbReference type="AlphaFoldDB" id="A0A0D3GJS3"/>
<dbReference type="GO" id="GO:0016020">
    <property type="term" value="C:membrane"/>
    <property type="evidence" value="ECO:0007669"/>
    <property type="project" value="UniProtKB-SubCell"/>
</dbReference>
<feature type="region of interest" description="Disordered" evidence="11">
    <location>
        <begin position="763"/>
        <end position="814"/>
    </location>
</feature>
<dbReference type="Gramene" id="OBART06G24330.2">
    <property type="protein sequence ID" value="OBART06G24330.2"/>
    <property type="gene ID" value="OBART06G24330"/>
</dbReference>
<dbReference type="PANTHER" id="PTHR30540:SF88">
    <property type="entry name" value="POTASSIUM TRANSPORTER 13-RELATED"/>
    <property type="match status" value="1"/>
</dbReference>
<dbReference type="InterPro" id="IPR053951">
    <property type="entry name" value="K_trans_N"/>
</dbReference>
<feature type="transmembrane region" description="Helical" evidence="10">
    <location>
        <begin position="563"/>
        <end position="582"/>
    </location>
</feature>
<dbReference type="Pfam" id="PF02705">
    <property type="entry name" value="K_trans"/>
    <property type="match status" value="1"/>
</dbReference>
<keyword evidence="15" id="KW-1185">Reference proteome</keyword>
<evidence type="ECO:0000259" key="12">
    <source>
        <dbReference type="Pfam" id="PF02705"/>
    </source>
</evidence>